<dbReference type="OrthoDB" id="9768793at2"/>
<dbReference type="InterPro" id="IPR020471">
    <property type="entry name" value="AKR"/>
</dbReference>
<dbReference type="GO" id="GO:0005737">
    <property type="term" value="C:cytoplasm"/>
    <property type="evidence" value="ECO:0007669"/>
    <property type="project" value="TreeGrafter"/>
</dbReference>
<keyword evidence="1" id="KW-0560">Oxidoreductase</keyword>
<evidence type="ECO:0000313" key="4">
    <source>
        <dbReference type="Proteomes" id="UP000198852"/>
    </source>
</evidence>
<evidence type="ECO:0000259" key="2">
    <source>
        <dbReference type="Pfam" id="PF00248"/>
    </source>
</evidence>
<dbReference type="InterPro" id="IPR050791">
    <property type="entry name" value="Aldo-Keto_reductase"/>
</dbReference>
<proteinExistence type="predicted"/>
<feature type="domain" description="NADP-dependent oxidoreductase" evidence="2">
    <location>
        <begin position="15"/>
        <end position="295"/>
    </location>
</feature>
<gene>
    <name evidence="3" type="ORF">SAMN05660874_04510</name>
</gene>
<sequence length="318" mass="33504">MRMSTLGSLSVPAVGFGAGGLTAGQEAIDTVRAAVNDGMTFLDTGDFYGSGLSEELLREALRPIDRDAVQLSVKFGSLRDPRGRFLGIEGRPAHVKNFLAYSLQRLGTDHVDVYRPARLDPTVPIEDTVGAIAELVEAGWVRHIGLSEVGPDTIRRAHAVHPIADVQIEYSIFSRGPERAVLPTCRELGIGVTAYGVLAHGLLTGSFRAGGPAPQHLPRLHPENLPANLALVERLRPIADAHDVTVAQLAIAWVLARGGDLVALVGASRPSRVPEAVAAAALALSPGELAAIDEAVPQAAVAGERYAAPLMASLDSER</sequence>
<name>A0A1I6U2V0_9PSEU</name>
<reference evidence="4" key="1">
    <citation type="submission" date="2016-10" db="EMBL/GenBank/DDBJ databases">
        <authorList>
            <person name="Varghese N."/>
            <person name="Submissions S."/>
        </authorList>
    </citation>
    <scope>NUCLEOTIDE SEQUENCE [LARGE SCALE GENOMIC DNA]</scope>
    <source>
        <strain evidence="4">DSM 44771</strain>
    </source>
</reference>
<dbReference type="Proteomes" id="UP000198852">
    <property type="component" value="Unassembled WGS sequence"/>
</dbReference>
<dbReference type="InterPro" id="IPR023210">
    <property type="entry name" value="NADP_OxRdtase_dom"/>
</dbReference>
<dbReference type="GO" id="GO:0016491">
    <property type="term" value="F:oxidoreductase activity"/>
    <property type="evidence" value="ECO:0007669"/>
    <property type="project" value="UniProtKB-KW"/>
</dbReference>
<dbReference type="Gene3D" id="3.20.20.100">
    <property type="entry name" value="NADP-dependent oxidoreductase domain"/>
    <property type="match status" value="1"/>
</dbReference>
<evidence type="ECO:0000256" key="1">
    <source>
        <dbReference type="ARBA" id="ARBA00023002"/>
    </source>
</evidence>
<dbReference type="InterPro" id="IPR036812">
    <property type="entry name" value="NAD(P)_OxRdtase_dom_sf"/>
</dbReference>
<dbReference type="STRING" id="95161.SAMN05660874_04510"/>
<dbReference type="PANTHER" id="PTHR43625:SF40">
    <property type="entry name" value="ALDO-KETO REDUCTASE YAKC [NADP(+)]"/>
    <property type="match status" value="1"/>
</dbReference>
<organism evidence="3 4">
    <name type="scientific">Saccharopolyspora flava</name>
    <dbReference type="NCBI Taxonomy" id="95161"/>
    <lineage>
        <taxon>Bacteria</taxon>
        <taxon>Bacillati</taxon>
        <taxon>Actinomycetota</taxon>
        <taxon>Actinomycetes</taxon>
        <taxon>Pseudonocardiales</taxon>
        <taxon>Pseudonocardiaceae</taxon>
        <taxon>Saccharopolyspora</taxon>
    </lineage>
</organism>
<dbReference type="Pfam" id="PF00248">
    <property type="entry name" value="Aldo_ket_red"/>
    <property type="match status" value="1"/>
</dbReference>
<keyword evidence="4" id="KW-1185">Reference proteome</keyword>
<dbReference type="PRINTS" id="PR00069">
    <property type="entry name" value="ALDKETRDTASE"/>
</dbReference>
<dbReference type="RefSeq" id="WP_093421494.1">
    <property type="nucleotide sequence ID" value="NZ_FOZX01000009.1"/>
</dbReference>
<dbReference type="PANTHER" id="PTHR43625">
    <property type="entry name" value="AFLATOXIN B1 ALDEHYDE REDUCTASE"/>
    <property type="match status" value="1"/>
</dbReference>
<dbReference type="EMBL" id="FOZX01000009">
    <property type="protein sequence ID" value="SFS95745.1"/>
    <property type="molecule type" value="Genomic_DNA"/>
</dbReference>
<evidence type="ECO:0000313" key="3">
    <source>
        <dbReference type="EMBL" id="SFS95745.1"/>
    </source>
</evidence>
<protein>
    <submittedName>
        <fullName evidence="3">Predicted oxidoreductase</fullName>
    </submittedName>
</protein>
<accession>A0A1I6U2V0</accession>
<dbReference type="SUPFAM" id="SSF51430">
    <property type="entry name" value="NAD(P)-linked oxidoreductase"/>
    <property type="match status" value="1"/>
</dbReference>
<dbReference type="AlphaFoldDB" id="A0A1I6U2V0"/>